<evidence type="ECO:0000256" key="1">
    <source>
        <dbReference type="ARBA" id="ARBA00008056"/>
    </source>
</evidence>
<keyword evidence="2" id="KW-0560">Oxidoreductase</keyword>
<dbReference type="PANTHER" id="PTHR47990">
    <property type="entry name" value="2-OXOGLUTARATE (2OG) AND FE(II)-DEPENDENT OXYGENASE SUPERFAMILY PROTEIN-RELATED"/>
    <property type="match status" value="1"/>
</dbReference>
<dbReference type="SUPFAM" id="SSF51197">
    <property type="entry name" value="Clavaminate synthase-like"/>
    <property type="match status" value="1"/>
</dbReference>
<evidence type="ECO:0000313" key="4">
    <source>
        <dbReference type="EMBL" id="QBZ53675.1"/>
    </source>
</evidence>
<name>A0A4V1C4Q2_PYROR</name>
<accession>A0A4V1C4Q2</accession>
<sequence>TIETFVMTASSSAIRTIKQLMMAEVPKLDFSRFSQGTKQEKEEFGEALTKALIEHGFVKLEHFDAGPLDDAQFPNLWPDENDLPGFRETIANHYQICKKVAHQLMAAVEIGMGLSAGVLVDRCRQEASEISLNRYPQIATETLAEGHTKRIWPHTDYGVITLLFQDGVGGLELEDRTRPGEFLPVTPTAPGGRAEMVVNASDTFERWTNGVVRAGLHRVTLPCDEKRAVVPERYSCAFFQKASRETSAGPLPHFVTEDNPARYDEITALQFQQRRNRLHY</sequence>
<dbReference type="InterPro" id="IPR005123">
    <property type="entry name" value="Oxoglu/Fe-dep_dioxygenase_dom"/>
</dbReference>
<evidence type="ECO:0000259" key="3">
    <source>
        <dbReference type="PROSITE" id="PS51471"/>
    </source>
</evidence>
<dbReference type="AlphaFoldDB" id="A0A4V1C4Q2"/>
<dbReference type="InterPro" id="IPR044861">
    <property type="entry name" value="IPNS-like_FE2OG_OXY"/>
</dbReference>
<protein>
    <recommendedName>
        <fullName evidence="3">Fe2OG dioxygenase domain-containing protein</fullName>
    </recommendedName>
</protein>
<dbReference type="GO" id="GO:0016491">
    <property type="term" value="F:oxidoreductase activity"/>
    <property type="evidence" value="ECO:0007669"/>
    <property type="project" value="UniProtKB-KW"/>
</dbReference>
<keyword evidence="2" id="KW-0479">Metal-binding</keyword>
<feature type="non-terminal residue" evidence="4">
    <location>
        <position position="1"/>
    </location>
</feature>
<dbReference type="PROSITE" id="PS51471">
    <property type="entry name" value="FE2OG_OXY"/>
    <property type="match status" value="1"/>
</dbReference>
<dbReference type="Proteomes" id="UP000294847">
    <property type="component" value="Chromosome 1"/>
</dbReference>
<organism evidence="4 5">
    <name type="scientific">Pyricularia oryzae</name>
    <name type="common">Rice blast fungus</name>
    <name type="synonym">Magnaporthe oryzae</name>
    <dbReference type="NCBI Taxonomy" id="318829"/>
    <lineage>
        <taxon>Eukaryota</taxon>
        <taxon>Fungi</taxon>
        <taxon>Dikarya</taxon>
        <taxon>Ascomycota</taxon>
        <taxon>Pezizomycotina</taxon>
        <taxon>Sordariomycetes</taxon>
        <taxon>Sordariomycetidae</taxon>
        <taxon>Magnaporthales</taxon>
        <taxon>Pyriculariaceae</taxon>
        <taxon>Pyricularia</taxon>
    </lineage>
</organism>
<evidence type="ECO:0000313" key="5">
    <source>
        <dbReference type="Proteomes" id="UP000294847"/>
    </source>
</evidence>
<reference evidence="4 5" key="1">
    <citation type="journal article" date="2019" name="Mol. Biol. Evol.">
        <title>Blast fungal genomes show frequent chromosomal changes, gene gains and losses, and effector gene turnover.</title>
        <authorList>
            <person name="Gomez Luciano L.B."/>
            <person name="Jason Tsai I."/>
            <person name="Chuma I."/>
            <person name="Tosa Y."/>
            <person name="Chen Y.H."/>
            <person name="Li J.Y."/>
            <person name="Li M.Y."/>
            <person name="Jade Lu M.Y."/>
            <person name="Nakayashiki H."/>
            <person name="Li W.H."/>
        </authorList>
    </citation>
    <scope>NUCLEOTIDE SEQUENCE [LARGE SCALE GENOMIC DNA]</scope>
    <source>
        <strain evidence="4">MZ5-1-6</strain>
    </source>
</reference>
<proteinExistence type="inferred from homology"/>
<feature type="domain" description="Fe2OG dioxygenase" evidence="3">
    <location>
        <begin position="126"/>
        <end position="242"/>
    </location>
</feature>
<dbReference type="Gene3D" id="2.60.120.330">
    <property type="entry name" value="B-lactam Antibiotic, Isopenicillin N Synthase, Chain"/>
    <property type="match status" value="1"/>
</dbReference>
<gene>
    <name evidence="4" type="ORF">PoMZ_09363</name>
</gene>
<dbReference type="InterPro" id="IPR027443">
    <property type="entry name" value="IPNS-like_sf"/>
</dbReference>
<dbReference type="GO" id="GO:0046872">
    <property type="term" value="F:metal ion binding"/>
    <property type="evidence" value="ECO:0007669"/>
    <property type="project" value="UniProtKB-KW"/>
</dbReference>
<keyword evidence="2" id="KW-0408">Iron</keyword>
<comment type="similarity">
    <text evidence="1 2">Belongs to the iron/ascorbate-dependent oxidoreductase family.</text>
</comment>
<dbReference type="Pfam" id="PF03171">
    <property type="entry name" value="2OG-FeII_Oxy"/>
    <property type="match status" value="1"/>
</dbReference>
<dbReference type="InterPro" id="IPR050231">
    <property type="entry name" value="Iron_ascorbate_oxido_reductase"/>
</dbReference>
<dbReference type="EMBL" id="CP034204">
    <property type="protein sequence ID" value="QBZ53675.1"/>
    <property type="molecule type" value="Genomic_DNA"/>
</dbReference>
<evidence type="ECO:0000256" key="2">
    <source>
        <dbReference type="RuleBase" id="RU003682"/>
    </source>
</evidence>